<feature type="binding site" evidence="15">
    <location>
        <position position="156"/>
    </location>
    <ligand>
        <name>substrate</name>
    </ligand>
</feature>
<evidence type="ECO:0000256" key="1">
    <source>
        <dbReference type="ARBA" id="ARBA00005021"/>
    </source>
</evidence>
<gene>
    <name evidence="15" type="primary">asd</name>
    <name evidence="18" type="ORF">C7U55_09375</name>
</gene>
<dbReference type="Gene3D" id="3.30.360.10">
    <property type="entry name" value="Dihydrodipicolinate Reductase, domain 2"/>
    <property type="match status" value="1"/>
</dbReference>
<evidence type="ECO:0000256" key="12">
    <source>
        <dbReference type="ARBA" id="ARBA00023154"/>
    </source>
</evidence>
<evidence type="ECO:0000259" key="17">
    <source>
        <dbReference type="SMART" id="SM00859"/>
    </source>
</evidence>
<dbReference type="GO" id="GO:0019877">
    <property type="term" value="P:diaminopimelate biosynthetic process"/>
    <property type="evidence" value="ECO:0007669"/>
    <property type="project" value="UniProtKB-UniRule"/>
</dbReference>
<dbReference type="InterPro" id="IPR000534">
    <property type="entry name" value="Semialdehyde_DH_NAD-bd"/>
</dbReference>
<evidence type="ECO:0000313" key="19">
    <source>
        <dbReference type="Proteomes" id="UP000241201"/>
    </source>
</evidence>
<dbReference type="GO" id="GO:0071266">
    <property type="term" value="P:'de novo' L-methionine biosynthetic process"/>
    <property type="evidence" value="ECO:0007669"/>
    <property type="project" value="UniProtKB-UniRule"/>
</dbReference>
<comment type="pathway">
    <text evidence="2 15">Amino-acid biosynthesis; L-lysine biosynthesis via DAP pathway; (S)-tetrahydrodipicolinate from L-aspartate: step 2/4.</text>
</comment>
<keyword evidence="8 15" id="KW-0791">Threonine biosynthesis</keyword>
<feature type="binding site" evidence="15">
    <location>
        <begin position="159"/>
        <end position="160"/>
    </location>
    <ligand>
        <name>NADP(+)</name>
        <dbReference type="ChEBI" id="CHEBI:58349"/>
    </ligand>
</feature>
<dbReference type="PROSITE" id="PS01103">
    <property type="entry name" value="ASD"/>
    <property type="match status" value="1"/>
</dbReference>
<dbReference type="SUPFAM" id="SSF51735">
    <property type="entry name" value="NAD(P)-binding Rossmann-fold domains"/>
    <property type="match status" value="1"/>
</dbReference>
<evidence type="ECO:0000256" key="15">
    <source>
        <dbReference type="HAMAP-Rule" id="MF_02121"/>
    </source>
</evidence>
<dbReference type="GO" id="GO:0009097">
    <property type="term" value="P:isoleucine biosynthetic process"/>
    <property type="evidence" value="ECO:0007669"/>
    <property type="project" value="UniProtKB-UniRule"/>
</dbReference>
<dbReference type="GO" id="GO:0050661">
    <property type="term" value="F:NADP binding"/>
    <property type="evidence" value="ECO:0007669"/>
    <property type="project" value="UniProtKB-UniRule"/>
</dbReference>
<dbReference type="RefSeq" id="WP_106988352.1">
    <property type="nucleotide sequence ID" value="NZ_PYLP01000012.1"/>
</dbReference>
<keyword evidence="12 15" id="KW-0457">Lysine biosynthesis</keyword>
<dbReference type="Gene3D" id="3.40.50.720">
    <property type="entry name" value="NAD(P)-binding Rossmann-like Domain"/>
    <property type="match status" value="1"/>
</dbReference>
<feature type="binding site" evidence="15">
    <location>
        <begin position="12"/>
        <end position="15"/>
    </location>
    <ligand>
        <name>NADP(+)</name>
        <dbReference type="ChEBI" id="CHEBI:58349"/>
    </ligand>
</feature>
<evidence type="ECO:0000256" key="6">
    <source>
        <dbReference type="ARBA" id="ARBA00013120"/>
    </source>
</evidence>
<proteinExistence type="inferred from homology"/>
<evidence type="ECO:0000256" key="4">
    <source>
        <dbReference type="ARBA" id="ARBA00010584"/>
    </source>
</evidence>
<name>A0A2T3FWM5_9FIRM</name>
<dbReference type="UniPathway" id="UPA00034">
    <property type="reaction ID" value="UER00016"/>
</dbReference>
<organism evidence="18 19">
    <name type="scientific">Faecalibacillus faecis</name>
    <dbReference type="NCBI Taxonomy" id="1982628"/>
    <lineage>
        <taxon>Bacteria</taxon>
        <taxon>Bacillati</taxon>
        <taxon>Bacillota</taxon>
        <taxon>Erysipelotrichia</taxon>
        <taxon>Erysipelotrichales</taxon>
        <taxon>Coprobacillaceae</taxon>
        <taxon>Faecalibacillus</taxon>
    </lineage>
</organism>
<evidence type="ECO:0000256" key="7">
    <source>
        <dbReference type="ARBA" id="ARBA00022605"/>
    </source>
</evidence>
<dbReference type="NCBIfam" id="TIGR01296">
    <property type="entry name" value="asd_B"/>
    <property type="match status" value="1"/>
</dbReference>
<dbReference type="GO" id="GO:0009089">
    <property type="term" value="P:lysine biosynthetic process via diaminopimelate"/>
    <property type="evidence" value="ECO:0007669"/>
    <property type="project" value="UniProtKB-UniRule"/>
</dbReference>
<comment type="catalytic activity">
    <reaction evidence="14 15">
        <text>L-aspartate 4-semialdehyde + phosphate + NADP(+) = 4-phospho-L-aspartate + NADPH + H(+)</text>
        <dbReference type="Rhea" id="RHEA:24284"/>
        <dbReference type="ChEBI" id="CHEBI:15378"/>
        <dbReference type="ChEBI" id="CHEBI:43474"/>
        <dbReference type="ChEBI" id="CHEBI:57535"/>
        <dbReference type="ChEBI" id="CHEBI:57783"/>
        <dbReference type="ChEBI" id="CHEBI:58349"/>
        <dbReference type="ChEBI" id="CHEBI:537519"/>
        <dbReference type="EC" id="1.2.1.11"/>
    </reaction>
</comment>
<comment type="similarity">
    <text evidence="4 15">Belongs to the aspartate-semialdehyde dehydrogenase family.</text>
</comment>
<dbReference type="InterPro" id="IPR012080">
    <property type="entry name" value="Asp_semialdehyde_DH"/>
</dbReference>
<dbReference type="InterPro" id="IPR012280">
    <property type="entry name" value="Semialdhyde_DH_dimer_dom"/>
</dbReference>
<feature type="binding site" evidence="15">
    <location>
        <position position="322"/>
    </location>
    <ligand>
        <name>NADP(+)</name>
        <dbReference type="ChEBI" id="CHEBI:58349"/>
    </ligand>
</feature>
<evidence type="ECO:0000256" key="10">
    <source>
        <dbReference type="ARBA" id="ARBA00022915"/>
    </source>
</evidence>
<feature type="active site" description="Acyl-thioester intermediate" evidence="15 16">
    <location>
        <position position="129"/>
    </location>
</feature>
<dbReference type="PANTHER" id="PTHR46278">
    <property type="entry name" value="DEHYDROGENASE, PUTATIVE-RELATED"/>
    <property type="match status" value="1"/>
</dbReference>
<dbReference type="CDD" id="cd18131">
    <property type="entry name" value="ASADH_C_bac_euk_like"/>
    <property type="match status" value="1"/>
</dbReference>
<dbReference type="PIRSF" id="PIRSF000148">
    <property type="entry name" value="ASA_dh"/>
    <property type="match status" value="1"/>
</dbReference>
<evidence type="ECO:0000256" key="8">
    <source>
        <dbReference type="ARBA" id="ARBA00022697"/>
    </source>
</evidence>
<evidence type="ECO:0000256" key="16">
    <source>
        <dbReference type="PIRSR" id="PIRSR000148-1"/>
    </source>
</evidence>
<reference evidence="19" key="1">
    <citation type="submission" date="2018-03" db="EMBL/GenBank/DDBJ databases">
        <title>Lachnoclostridium SNUG30370 gen.nov., sp.nov., isolated from human faeces.</title>
        <authorList>
            <person name="Seo B."/>
            <person name="Jeon K."/>
            <person name="Ko G."/>
        </authorList>
    </citation>
    <scope>NUCLEOTIDE SEQUENCE [LARGE SCALE GENOMIC DNA]</scope>
    <source>
        <strain evidence="19">SNUG30370</strain>
    </source>
</reference>
<dbReference type="Pfam" id="PF01118">
    <property type="entry name" value="Semialdhyde_dh"/>
    <property type="match status" value="1"/>
</dbReference>
<keyword evidence="7 15" id="KW-0028">Amino-acid biosynthesis</keyword>
<feature type="domain" description="Semialdehyde dehydrogenase NAD-binding" evidence="17">
    <location>
        <begin position="5"/>
        <end position="120"/>
    </location>
</feature>
<evidence type="ECO:0000256" key="14">
    <source>
        <dbReference type="ARBA" id="ARBA00047891"/>
    </source>
</evidence>
<feature type="binding site" evidence="15">
    <location>
        <begin position="40"/>
        <end position="41"/>
    </location>
    <ligand>
        <name>NADP(+)</name>
        <dbReference type="ChEBI" id="CHEBI:58349"/>
    </ligand>
</feature>
<dbReference type="GO" id="GO:0051287">
    <property type="term" value="F:NAD binding"/>
    <property type="evidence" value="ECO:0007669"/>
    <property type="project" value="InterPro"/>
</dbReference>
<comment type="pathway">
    <text evidence="3 15">Amino-acid biosynthesis; L-threonine biosynthesis; L-threonine from L-aspartate: step 2/5.</text>
</comment>
<keyword evidence="10 15" id="KW-0220">Diaminopimelate biosynthesis</keyword>
<feature type="binding site" evidence="15">
    <location>
        <position position="100"/>
    </location>
    <ligand>
        <name>phosphate</name>
        <dbReference type="ChEBI" id="CHEBI:43474"/>
    </ligand>
</feature>
<sequence>MKKFKIAIVGATGAVGREMLRCVFQFNFPFESIKLLASARSAGKEIEFEGHKFVVEELTENSFEGVEVAFWSAGGSISEKYMKYAVEAGCVNIDNTSHFRMDPNVPLVVPEVNGEALVNHHGIISCPNCTTIMMCSALTRLNDEFDIERIVVSTYQAVSGAGVAGMEELYRQSQEVLDGKEPVAKTLPCAGDKKHFPIAFNCIPQVDKFDLSNGYSKEEIKMVNETKKIFNKDIEVNATCVRVPVLRGHSESIYIETKKPIDMDKVFELLGNSTGIDLCDDLANQVYPMPTSFIGDELTHVGRVRKDLYKDNALSLWITGDQLMKGAAYNSVDIGLKMIELGLLK</sequence>
<dbReference type="Pfam" id="PF02774">
    <property type="entry name" value="Semialdhyde_dhC"/>
    <property type="match status" value="1"/>
</dbReference>
<evidence type="ECO:0000256" key="9">
    <source>
        <dbReference type="ARBA" id="ARBA00022857"/>
    </source>
</evidence>
<accession>A0A2T3FWM5</accession>
<evidence type="ECO:0000256" key="11">
    <source>
        <dbReference type="ARBA" id="ARBA00023002"/>
    </source>
</evidence>
<comment type="caution">
    <text evidence="18">The sequence shown here is derived from an EMBL/GenBank/DDBJ whole genome shotgun (WGS) entry which is preliminary data.</text>
</comment>
<dbReference type="Proteomes" id="UP000241201">
    <property type="component" value="Unassembled WGS sequence"/>
</dbReference>
<keyword evidence="19" id="KW-1185">Reference proteome</keyword>
<dbReference type="InterPro" id="IPR005986">
    <property type="entry name" value="Asp_semialdehyde_DH_beta"/>
</dbReference>
<comment type="caution">
    <text evidence="15">Lacks conserved residue(s) required for the propagation of feature annotation.</text>
</comment>
<dbReference type="SUPFAM" id="SSF55347">
    <property type="entry name" value="Glyceraldehyde-3-phosphate dehydrogenase-like, C-terminal domain"/>
    <property type="match status" value="1"/>
</dbReference>
<feature type="binding site" evidence="15">
    <location>
        <position position="242"/>
    </location>
    <ligand>
        <name>substrate</name>
    </ligand>
</feature>
<dbReference type="GO" id="GO:0046983">
    <property type="term" value="F:protein dimerization activity"/>
    <property type="evidence" value="ECO:0007669"/>
    <property type="project" value="InterPro"/>
</dbReference>
<protein>
    <recommendedName>
        <fullName evidence="6 15">Aspartate-semialdehyde dehydrogenase</fullName>
        <shortName evidence="15">ASA dehydrogenase</shortName>
        <shortName evidence="15">ASADH</shortName>
        <ecNumber evidence="6 15">1.2.1.11</ecNumber>
    </recommendedName>
    <alternativeName>
        <fullName evidence="15">Aspartate-beta-semialdehyde dehydrogenase</fullName>
    </alternativeName>
</protein>
<evidence type="ECO:0000256" key="5">
    <source>
        <dbReference type="ARBA" id="ARBA00011738"/>
    </source>
</evidence>
<dbReference type="UniPathway" id="UPA00050">
    <property type="reaction ID" value="UER00463"/>
</dbReference>
<comment type="subunit">
    <text evidence="5 15">Homodimer.</text>
</comment>
<evidence type="ECO:0000256" key="2">
    <source>
        <dbReference type="ARBA" id="ARBA00005076"/>
    </source>
</evidence>
<evidence type="ECO:0000256" key="3">
    <source>
        <dbReference type="ARBA" id="ARBA00005097"/>
    </source>
</evidence>
<comment type="pathway">
    <text evidence="1 15">Amino-acid biosynthesis; L-methionine biosynthesis via de novo pathway; L-homoserine from L-aspartate: step 2/3.</text>
</comment>
<dbReference type="GO" id="GO:0004073">
    <property type="term" value="F:aspartate-semialdehyde dehydrogenase activity"/>
    <property type="evidence" value="ECO:0007669"/>
    <property type="project" value="UniProtKB-UniRule"/>
</dbReference>
<keyword evidence="11 15" id="KW-0560">Oxidoreductase</keyword>
<dbReference type="AlphaFoldDB" id="A0A2T3FWM5"/>
<dbReference type="EC" id="1.2.1.11" evidence="6 15"/>
<evidence type="ECO:0000313" key="18">
    <source>
        <dbReference type="EMBL" id="PST39688.1"/>
    </source>
</evidence>
<dbReference type="SMART" id="SM00859">
    <property type="entry name" value="Semialdhyde_dh"/>
    <property type="match status" value="1"/>
</dbReference>
<dbReference type="InterPro" id="IPR000319">
    <property type="entry name" value="Asp-semialdehyde_DH_CS"/>
</dbReference>
<dbReference type="GO" id="GO:0009088">
    <property type="term" value="P:threonine biosynthetic process"/>
    <property type="evidence" value="ECO:0007669"/>
    <property type="project" value="UniProtKB-UniRule"/>
</dbReference>
<keyword evidence="9 15" id="KW-0521">NADP</keyword>
<dbReference type="GeneID" id="77471301"/>
<dbReference type="CDD" id="cd02316">
    <property type="entry name" value="VcASADH2_like_N"/>
    <property type="match status" value="1"/>
</dbReference>
<keyword evidence="13 15" id="KW-0486">Methionine biosynthesis</keyword>
<dbReference type="PANTHER" id="PTHR46278:SF2">
    <property type="entry name" value="ASPARTATE-SEMIALDEHYDE DEHYDROGENASE"/>
    <property type="match status" value="1"/>
</dbReference>
<evidence type="ECO:0000256" key="13">
    <source>
        <dbReference type="ARBA" id="ARBA00023167"/>
    </source>
</evidence>
<comment type="function">
    <text evidence="15">Catalyzes the NADPH-dependent formation of L-aspartate-semialdehyde (L-ASA) by the reductive dephosphorylation of L-aspartyl-4-phosphate.</text>
</comment>
<feature type="active site" description="Proton acceptor" evidence="15 16">
    <location>
        <position position="249"/>
    </location>
</feature>
<dbReference type="HAMAP" id="MF_02121">
    <property type="entry name" value="ASADH"/>
    <property type="match status" value="1"/>
</dbReference>
<dbReference type="EMBL" id="PYLP01000012">
    <property type="protein sequence ID" value="PST39688.1"/>
    <property type="molecule type" value="Genomic_DNA"/>
</dbReference>
<dbReference type="InterPro" id="IPR036291">
    <property type="entry name" value="NAD(P)-bd_dom_sf"/>
</dbReference>
<dbReference type="NCBIfam" id="NF011456">
    <property type="entry name" value="PRK14874.1"/>
    <property type="match status" value="1"/>
</dbReference>
<dbReference type="UniPathway" id="UPA00051">
    <property type="reaction ID" value="UER00464"/>
</dbReference>